<dbReference type="Proteomes" id="UP000036681">
    <property type="component" value="Unplaced"/>
</dbReference>
<reference evidence="10" key="1">
    <citation type="submission" date="2017-02" db="UniProtKB">
        <authorList>
            <consortium name="WormBaseParasite"/>
        </authorList>
    </citation>
    <scope>IDENTIFICATION</scope>
</reference>
<comment type="similarity">
    <text evidence="2">Belongs to the metallo-dependent hydrolases superfamily. Adenosine and AMP deaminases family.</text>
</comment>
<evidence type="ECO:0000256" key="4">
    <source>
        <dbReference type="ARBA" id="ARBA00022801"/>
    </source>
</evidence>
<dbReference type="GO" id="GO:0004000">
    <property type="term" value="F:adenosine deaminase activity"/>
    <property type="evidence" value="ECO:0007669"/>
    <property type="project" value="TreeGrafter"/>
</dbReference>
<proteinExistence type="inferred from homology"/>
<dbReference type="AlphaFoldDB" id="A0A0M3IQ66"/>
<keyword evidence="4" id="KW-0378">Hydrolase</keyword>
<evidence type="ECO:0000313" key="10">
    <source>
        <dbReference type="WBParaSite" id="ALUE_0002089401-mRNA-1"/>
    </source>
</evidence>
<evidence type="ECO:0000256" key="6">
    <source>
        <dbReference type="ARBA" id="ARBA00023080"/>
    </source>
</evidence>
<evidence type="ECO:0000259" key="8">
    <source>
        <dbReference type="Pfam" id="PF00962"/>
    </source>
</evidence>
<dbReference type="Gene3D" id="3.20.20.140">
    <property type="entry name" value="Metal-dependent hydrolases"/>
    <property type="match status" value="1"/>
</dbReference>
<dbReference type="GO" id="GO:0009117">
    <property type="term" value="P:nucleotide metabolic process"/>
    <property type="evidence" value="ECO:0007669"/>
    <property type="project" value="UniProtKB-KW"/>
</dbReference>
<dbReference type="PANTHER" id="PTHR11409:SF42">
    <property type="entry name" value="ADENOSINE DEAMINASE-LIKE PROTEIN"/>
    <property type="match status" value="1"/>
</dbReference>
<dbReference type="GO" id="GO:0006154">
    <property type="term" value="P:adenosine catabolic process"/>
    <property type="evidence" value="ECO:0007669"/>
    <property type="project" value="TreeGrafter"/>
</dbReference>
<comment type="cofactor">
    <cofactor evidence="1">
        <name>Zn(2+)</name>
        <dbReference type="ChEBI" id="CHEBI:29105"/>
    </cofactor>
</comment>
<dbReference type="SUPFAM" id="SSF51556">
    <property type="entry name" value="Metallo-dependent hydrolases"/>
    <property type="match status" value="1"/>
</dbReference>
<dbReference type="InterPro" id="IPR001365">
    <property type="entry name" value="A_deaminase_dom"/>
</dbReference>
<evidence type="ECO:0000256" key="5">
    <source>
        <dbReference type="ARBA" id="ARBA00022833"/>
    </source>
</evidence>
<keyword evidence="9" id="KW-1185">Reference proteome</keyword>
<dbReference type="GO" id="GO:0046872">
    <property type="term" value="F:metal ion binding"/>
    <property type="evidence" value="ECO:0007669"/>
    <property type="project" value="UniProtKB-KW"/>
</dbReference>
<evidence type="ECO:0000256" key="2">
    <source>
        <dbReference type="ARBA" id="ARBA00006676"/>
    </source>
</evidence>
<evidence type="ECO:0000256" key="1">
    <source>
        <dbReference type="ARBA" id="ARBA00001947"/>
    </source>
</evidence>
<evidence type="ECO:0000256" key="3">
    <source>
        <dbReference type="ARBA" id="ARBA00022723"/>
    </source>
</evidence>
<protein>
    <submittedName>
        <fullName evidence="10">A_deaminase domain-containing protein</fullName>
    </submittedName>
</protein>
<comment type="catalytic activity">
    <reaction evidence="7">
        <text>N(6)-methyl-AMP + H2O + H(+) = IMP + methylamine</text>
        <dbReference type="Rhea" id="RHEA:16001"/>
        <dbReference type="ChEBI" id="CHEBI:15377"/>
        <dbReference type="ChEBI" id="CHEBI:15378"/>
        <dbReference type="ChEBI" id="CHEBI:58053"/>
        <dbReference type="ChEBI" id="CHEBI:59338"/>
        <dbReference type="ChEBI" id="CHEBI:144842"/>
    </reaction>
    <physiologicalReaction direction="left-to-right" evidence="7">
        <dbReference type="Rhea" id="RHEA:16002"/>
    </physiologicalReaction>
</comment>
<evidence type="ECO:0000313" key="9">
    <source>
        <dbReference type="Proteomes" id="UP000036681"/>
    </source>
</evidence>
<keyword evidence="5" id="KW-0862">Zinc</keyword>
<dbReference type="InterPro" id="IPR006330">
    <property type="entry name" value="Ado/ade_deaminase"/>
</dbReference>
<name>A0A0M3IQ66_ASCLU</name>
<dbReference type="PANTHER" id="PTHR11409">
    <property type="entry name" value="ADENOSINE DEAMINASE"/>
    <property type="match status" value="1"/>
</dbReference>
<dbReference type="WBParaSite" id="ALUE_0002089401-mRNA-1">
    <property type="protein sequence ID" value="ALUE_0002089401-mRNA-1"/>
    <property type="gene ID" value="ALUE_0002089401"/>
</dbReference>
<dbReference type="Pfam" id="PF00962">
    <property type="entry name" value="A_deaminase"/>
    <property type="match status" value="1"/>
</dbReference>
<organism evidence="9 10">
    <name type="scientific">Ascaris lumbricoides</name>
    <name type="common">Giant roundworm</name>
    <dbReference type="NCBI Taxonomy" id="6252"/>
    <lineage>
        <taxon>Eukaryota</taxon>
        <taxon>Metazoa</taxon>
        <taxon>Ecdysozoa</taxon>
        <taxon>Nematoda</taxon>
        <taxon>Chromadorea</taxon>
        <taxon>Rhabditida</taxon>
        <taxon>Spirurina</taxon>
        <taxon>Ascaridomorpha</taxon>
        <taxon>Ascaridoidea</taxon>
        <taxon>Ascarididae</taxon>
        <taxon>Ascaris</taxon>
    </lineage>
</organism>
<accession>A0A0M3IQ66</accession>
<sequence length="303" mass="34301">MAVDIDDFCFRMPKCELHAHLNGSISLTTIEKLAAMKAERDPNYCGLSEAEKDLLKPTQRQRSLDEVFRIFPIIQNLIQQKEELTMVTIEVIGDFKSENVVYLELRSTPKTTDMMSKRDYVDAIIEGITRAHHLYSDIVVRLILSIDRRHSYEEAEEIVAIALEIGCKPNSVVVGIELSGDPKYDGRKFLPLFADASRAGLSTTLHLAESRDHLDELYDCLQVNANRIGHGTFIHGNPDIVQRTKCTDYVLKKRTPIEICLTSNVVCNTVTSYADSHLAFYLSKNHPVVLCVSLFCSVEYKNF</sequence>
<evidence type="ECO:0000256" key="7">
    <source>
        <dbReference type="ARBA" id="ARBA00048787"/>
    </source>
</evidence>
<keyword evidence="3" id="KW-0479">Metal-binding</keyword>
<keyword evidence="6" id="KW-0546">Nucleotide metabolism</keyword>
<dbReference type="GO" id="GO:0046103">
    <property type="term" value="P:inosine biosynthetic process"/>
    <property type="evidence" value="ECO:0007669"/>
    <property type="project" value="TreeGrafter"/>
</dbReference>
<dbReference type="InterPro" id="IPR032466">
    <property type="entry name" value="Metal_Hydrolase"/>
</dbReference>
<feature type="domain" description="Adenosine deaminase" evidence="8">
    <location>
        <begin position="13"/>
        <end position="287"/>
    </location>
</feature>